<reference evidence="1 2" key="1">
    <citation type="journal article" date="2014" name="Nat. Genet.">
        <title>Whole-genome sequence of a flatfish provides insights into ZW sex chromosome evolution and adaptation to a benthic lifestyle.</title>
        <authorList>
            <person name="Chen S."/>
            <person name="Zhang G."/>
            <person name="Shao C."/>
            <person name="Huang Q."/>
            <person name="Liu G."/>
            <person name="Zhang P."/>
            <person name="Song W."/>
            <person name="An N."/>
            <person name="Chalopin D."/>
            <person name="Volff J.N."/>
            <person name="Hong Y."/>
            <person name="Li Q."/>
            <person name="Sha Z."/>
            <person name="Zhou H."/>
            <person name="Xie M."/>
            <person name="Yu Q."/>
            <person name="Liu Y."/>
            <person name="Xiang H."/>
            <person name="Wang N."/>
            <person name="Wu K."/>
            <person name="Yang C."/>
            <person name="Zhou Q."/>
            <person name="Liao X."/>
            <person name="Yang L."/>
            <person name="Hu Q."/>
            <person name="Zhang J."/>
            <person name="Meng L."/>
            <person name="Jin L."/>
            <person name="Tian Y."/>
            <person name="Lian J."/>
            <person name="Yang J."/>
            <person name="Miao G."/>
            <person name="Liu S."/>
            <person name="Liang Z."/>
            <person name="Yan F."/>
            <person name="Li Y."/>
            <person name="Sun B."/>
            <person name="Zhang H."/>
            <person name="Zhang J."/>
            <person name="Zhu Y."/>
            <person name="Du M."/>
            <person name="Zhao Y."/>
            <person name="Schartl M."/>
            <person name="Tang Q."/>
            <person name="Wang J."/>
        </authorList>
    </citation>
    <scope>NUCLEOTIDE SEQUENCE</scope>
</reference>
<dbReference type="AlphaFoldDB" id="A0A3P8WX18"/>
<dbReference type="Ensembl" id="ENSCSET00000029671.1">
    <property type="protein sequence ID" value="ENSCSEP00000029270.1"/>
    <property type="gene ID" value="ENSCSEG00000018744.1"/>
</dbReference>
<evidence type="ECO:0000313" key="1">
    <source>
        <dbReference type="Ensembl" id="ENSCSEP00000029270.1"/>
    </source>
</evidence>
<accession>A0A3P8WX18</accession>
<protein>
    <submittedName>
        <fullName evidence="1">Uncharacterized protein</fullName>
    </submittedName>
</protein>
<reference evidence="1" key="2">
    <citation type="submission" date="2025-08" db="UniProtKB">
        <authorList>
            <consortium name="Ensembl"/>
        </authorList>
    </citation>
    <scope>IDENTIFICATION</scope>
</reference>
<proteinExistence type="predicted"/>
<dbReference type="Proteomes" id="UP000265120">
    <property type="component" value="Chromosome 13"/>
</dbReference>
<reference evidence="1" key="3">
    <citation type="submission" date="2025-09" db="UniProtKB">
        <authorList>
            <consortium name="Ensembl"/>
        </authorList>
    </citation>
    <scope>IDENTIFICATION</scope>
</reference>
<organism evidence="1 2">
    <name type="scientific">Cynoglossus semilaevis</name>
    <name type="common">Tongue sole</name>
    <dbReference type="NCBI Taxonomy" id="244447"/>
    <lineage>
        <taxon>Eukaryota</taxon>
        <taxon>Metazoa</taxon>
        <taxon>Chordata</taxon>
        <taxon>Craniata</taxon>
        <taxon>Vertebrata</taxon>
        <taxon>Euteleostomi</taxon>
        <taxon>Actinopterygii</taxon>
        <taxon>Neopterygii</taxon>
        <taxon>Teleostei</taxon>
        <taxon>Neoteleostei</taxon>
        <taxon>Acanthomorphata</taxon>
        <taxon>Carangaria</taxon>
        <taxon>Pleuronectiformes</taxon>
        <taxon>Pleuronectoidei</taxon>
        <taxon>Cynoglossidae</taxon>
        <taxon>Cynoglossinae</taxon>
        <taxon>Cynoglossus</taxon>
    </lineage>
</organism>
<keyword evidence="2" id="KW-1185">Reference proteome</keyword>
<name>A0A3P8WX18_CYNSE</name>
<dbReference type="STRING" id="244447.ENSCSEP00000029270"/>
<sequence length="86" mass="9608">KEVSALAADPPEGIKVYPSEEDITELHTAIEGPGEAEIQTWLLWQRQGKIGVMALGGENSGMKKENRHTVLIQWLIMNIKWNKLGL</sequence>
<evidence type="ECO:0000313" key="2">
    <source>
        <dbReference type="Proteomes" id="UP000265120"/>
    </source>
</evidence>
<dbReference type="InParanoid" id="A0A3P8WX18"/>
<dbReference type="GeneTree" id="ENSGT00940000169278"/>